<dbReference type="InterPro" id="IPR025295">
    <property type="entry name" value="eCIS_core_dom"/>
</dbReference>
<sequence length="403" mass="44602">MNTYVSRTAKHATTGHANGTIQKKGAPDLHSQFVDNRPESITQRKYREAASGSSQAQQIAQFQAISDRHSNQQPHPIQQRENKTGLPDDLKNGIENLSGLAMDDVKVHFNSHKPAQLQAFAYAQGTDIHVAPGQEKHLPHEAWHVVQQKQGRVRPTMQMKGGIKVNDDGKLEKEADEMGAQALHHLPIQAKAAQCNSIRPIHAGAAVAQLATNLRFDNKVTGKSEITATQHNRSGVHLTALNWVFDHGAWKQVPGNSVCNHSRDYNNIAQTILDAIHDEELTDAADTVNDIYESLQGNGMGIGTPTSSHKNRMDDVIANPGNVVNVDNIIDTFNYYIYKICDYPRNLFFWPNRTGGTADEPVGAHKPGGDWKANNKIISDNRRLNREKKRLADARDDINTALP</sequence>
<dbReference type="AlphaFoldDB" id="A0A917HPW4"/>
<name>A0A917HPW4_9SPHI</name>
<keyword evidence="1" id="KW-0175">Coiled coil</keyword>
<feature type="region of interest" description="Disordered" evidence="2">
    <location>
        <begin position="1"/>
        <end position="32"/>
    </location>
</feature>
<evidence type="ECO:0000313" key="5">
    <source>
        <dbReference type="Proteomes" id="UP000660862"/>
    </source>
</evidence>
<evidence type="ECO:0000256" key="2">
    <source>
        <dbReference type="SAM" id="MobiDB-lite"/>
    </source>
</evidence>
<accession>A0A917HPW4</accession>
<comment type="caution">
    <text evidence="4">The sequence shown here is derived from an EMBL/GenBank/DDBJ whole genome shotgun (WGS) entry which is preliminary data.</text>
</comment>
<keyword evidence="5" id="KW-1185">Reference proteome</keyword>
<dbReference type="Pfam" id="PF13699">
    <property type="entry name" value="eCIS_core"/>
    <property type="match status" value="1"/>
</dbReference>
<feature type="compositionally biased region" description="Basic and acidic residues" evidence="2">
    <location>
        <begin position="78"/>
        <end position="90"/>
    </location>
</feature>
<feature type="coiled-coil region" evidence="1">
    <location>
        <begin position="374"/>
        <end position="401"/>
    </location>
</feature>
<gene>
    <name evidence="4" type="ORF">GCM10007415_18200</name>
</gene>
<evidence type="ECO:0000259" key="3">
    <source>
        <dbReference type="Pfam" id="PF13699"/>
    </source>
</evidence>
<dbReference type="EMBL" id="BMER01000001">
    <property type="protein sequence ID" value="GGG85236.1"/>
    <property type="molecule type" value="Genomic_DNA"/>
</dbReference>
<dbReference type="Proteomes" id="UP000660862">
    <property type="component" value="Unassembled WGS sequence"/>
</dbReference>
<proteinExistence type="predicted"/>
<protein>
    <recommendedName>
        <fullName evidence="3">eCIS core domain-containing protein</fullName>
    </recommendedName>
</protein>
<feature type="domain" description="eCIS core" evidence="3">
    <location>
        <begin position="86"/>
        <end position="151"/>
    </location>
</feature>
<evidence type="ECO:0000313" key="4">
    <source>
        <dbReference type="EMBL" id="GGG85236.1"/>
    </source>
</evidence>
<evidence type="ECO:0000256" key="1">
    <source>
        <dbReference type="SAM" id="Coils"/>
    </source>
</evidence>
<feature type="region of interest" description="Disordered" evidence="2">
    <location>
        <begin position="66"/>
        <end position="90"/>
    </location>
</feature>
<dbReference type="RefSeq" id="WP_188505559.1">
    <property type="nucleotide sequence ID" value="NZ_BMER01000001.1"/>
</dbReference>
<reference evidence="4" key="2">
    <citation type="submission" date="2020-09" db="EMBL/GenBank/DDBJ databases">
        <authorList>
            <person name="Sun Q."/>
            <person name="Zhou Y."/>
        </authorList>
    </citation>
    <scope>NUCLEOTIDE SEQUENCE</scope>
    <source>
        <strain evidence="4">CGMCC 1.12195</strain>
    </source>
</reference>
<organism evidence="4 5">
    <name type="scientific">Parapedobacter pyrenivorans</name>
    <dbReference type="NCBI Taxonomy" id="1305674"/>
    <lineage>
        <taxon>Bacteria</taxon>
        <taxon>Pseudomonadati</taxon>
        <taxon>Bacteroidota</taxon>
        <taxon>Sphingobacteriia</taxon>
        <taxon>Sphingobacteriales</taxon>
        <taxon>Sphingobacteriaceae</taxon>
        <taxon>Parapedobacter</taxon>
    </lineage>
</organism>
<reference evidence="4" key="1">
    <citation type="journal article" date="2014" name="Int. J. Syst. Evol. Microbiol.">
        <title>Complete genome sequence of Corynebacterium casei LMG S-19264T (=DSM 44701T), isolated from a smear-ripened cheese.</title>
        <authorList>
            <consortium name="US DOE Joint Genome Institute (JGI-PGF)"/>
            <person name="Walter F."/>
            <person name="Albersmeier A."/>
            <person name="Kalinowski J."/>
            <person name="Ruckert C."/>
        </authorList>
    </citation>
    <scope>NUCLEOTIDE SEQUENCE</scope>
    <source>
        <strain evidence="4">CGMCC 1.12195</strain>
    </source>
</reference>